<evidence type="ECO:0000313" key="2">
    <source>
        <dbReference type="Proteomes" id="UP000019109"/>
    </source>
</evidence>
<dbReference type="AlphaFoldDB" id="W4V1F7"/>
<dbReference type="STRING" id="1294263.JCM21531_398"/>
<evidence type="ECO:0000313" key="1">
    <source>
        <dbReference type="EMBL" id="GAE87056.1"/>
    </source>
</evidence>
<protein>
    <submittedName>
        <fullName evidence="1">Uncharacterized protein</fullName>
    </submittedName>
</protein>
<gene>
    <name evidence="1" type="ORF">JCM21531_398</name>
</gene>
<dbReference type="EMBL" id="BAVR01000003">
    <property type="protein sequence ID" value="GAE87056.1"/>
    <property type="molecule type" value="Genomic_DNA"/>
</dbReference>
<dbReference type="OrthoDB" id="2086493at2"/>
<organism evidence="1 2">
    <name type="scientific">Acetivibrio straminisolvens JCM 21531</name>
    <dbReference type="NCBI Taxonomy" id="1294263"/>
    <lineage>
        <taxon>Bacteria</taxon>
        <taxon>Bacillati</taxon>
        <taxon>Bacillota</taxon>
        <taxon>Clostridia</taxon>
        <taxon>Eubacteriales</taxon>
        <taxon>Oscillospiraceae</taxon>
        <taxon>Acetivibrio</taxon>
    </lineage>
</organism>
<dbReference type="RefSeq" id="WP_038286846.1">
    <property type="nucleotide sequence ID" value="NZ_BAVR01000003.1"/>
</dbReference>
<dbReference type="Proteomes" id="UP000019109">
    <property type="component" value="Unassembled WGS sequence"/>
</dbReference>
<comment type="caution">
    <text evidence="1">The sequence shown here is derived from an EMBL/GenBank/DDBJ whole genome shotgun (WGS) entry which is preliminary data.</text>
</comment>
<keyword evidence="2" id="KW-1185">Reference proteome</keyword>
<proteinExistence type="predicted"/>
<reference evidence="1" key="1">
    <citation type="journal article" date="2014" name="Genome Announc.">
        <title>Draft Genome Sequence of Clostridium straminisolvens Strain JCM 21531T, Isolated from a Cellulose-Degrading Bacterial Community.</title>
        <authorList>
            <person name="Yuki M."/>
            <person name="Oshima K."/>
            <person name="Suda W."/>
            <person name="Sakamoto M."/>
            <person name="Kitamura K."/>
            <person name="Iida T."/>
            <person name="Hattori M."/>
            <person name="Ohkuma M."/>
        </authorList>
    </citation>
    <scope>NUCLEOTIDE SEQUENCE [LARGE SCALE GENOMIC DNA]</scope>
    <source>
        <strain evidence="1">JCM 21531</strain>
    </source>
</reference>
<name>W4V1F7_9FIRM</name>
<accession>W4V1F7</accession>
<sequence>MFMLLKKKFDESNNSKQIGRIRRDLIVSLRKMGIEVSNIEIDLEENNVSLHLSIPEKKYSSIPSE</sequence>